<keyword evidence="3" id="KW-1185">Reference proteome</keyword>
<feature type="chain" id="PRO_5047331669" evidence="1">
    <location>
        <begin position="27"/>
        <end position="136"/>
    </location>
</feature>
<dbReference type="RefSeq" id="WP_234250031.1">
    <property type="nucleotide sequence ID" value="NZ_JABFTQ010000002.1"/>
</dbReference>
<name>A0ABS9B353_9GAMM</name>
<keyword evidence="1" id="KW-0732">Signal</keyword>
<dbReference type="Proteomes" id="UP001320154">
    <property type="component" value="Unassembled WGS sequence"/>
</dbReference>
<comment type="caution">
    <text evidence="2">The sequence shown here is derived from an EMBL/GenBank/DDBJ whole genome shotgun (WGS) entry which is preliminary data.</text>
</comment>
<organism evidence="2 3">
    <name type="scientific">Billgrantia desiderata</name>
    <dbReference type="NCBI Taxonomy" id="52021"/>
    <lineage>
        <taxon>Bacteria</taxon>
        <taxon>Pseudomonadati</taxon>
        <taxon>Pseudomonadota</taxon>
        <taxon>Gammaproteobacteria</taxon>
        <taxon>Oceanospirillales</taxon>
        <taxon>Halomonadaceae</taxon>
        <taxon>Billgrantia</taxon>
    </lineage>
</organism>
<reference evidence="2 3" key="1">
    <citation type="journal article" date="2021" name="Front. Microbiol.">
        <title>Aerobic Denitrification and Heterotrophic Sulfur Oxidation in the Genus Halomonas Revealed by Six Novel Species Characterizations and Genome-Based Analysis.</title>
        <authorList>
            <person name="Wang L."/>
            <person name="Shao Z."/>
        </authorList>
    </citation>
    <scope>NUCLEOTIDE SEQUENCE [LARGE SCALE GENOMIC DNA]</scope>
    <source>
        <strain evidence="2 3">MCCC 1A05748</strain>
    </source>
</reference>
<accession>A0ABS9B353</accession>
<protein>
    <submittedName>
        <fullName evidence="2">Uncharacterized protein</fullName>
    </submittedName>
</protein>
<proteinExistence type="predicted"/>
<dbReference type="Gene3D" id="2.60.120.380">
    <property type="match status" value="1"/>
</dbReference>
<gene>
    <name evidence="2" type="ORF">HOP60_05035</name>
</gene>
<evidence type="ECO:0000313" key="2">
    <source>
        <dbReference type="EMBL" id="MCE8046096.1"/>
    </source>
</evidence>
<evidence type="ECO:0000256" key="1">
    <source>
        <dbReference type="SAM" id="SignalP"/>
    </source>
</evidence>
<feature type="signal peptide" evidence="1">
    <location>
        <begin position="1"/>
        <end position="26"/>
    </location>
</feature>
<dbReference type="EMBL" id="JABFTQ010000002">
    <property type="protein sequence ID" value="MCE8046096.1"/>
    <property type="molecule type" value="Genomic_DNA"/>
</dbReference>
<evidence type="ECO:0000313" key="3">
    <source>
        <dbReference type="Proteomes" id="UP001320154"/>
    </source>
</evidence>
<sequence>MKSSVYIKTAAIAAMLTLGFASQASAMTPSSNFELQNGKTTSRLMPGTDHYRFEVVNSSQLRVASQRWNPESAGGRVQAQLRDSNGNVVARSNARGGDFILEQNLAPGRYVLEVRATQLGGRQESTQRYYLTTELR</sequence>